<keyword evidence="1" id="KW-1133">Transmembrane helix</keyword>
<feature type="transmembrane region" description="Helical" evidence="1">
    <location>
        <begin position="12"/>
        <end position="33"/>
    </location>
</feature>
<accession>A0A5E7UIK8</accession>
<dbReference type="Proteomes" id="UP000326611">
    <property type="component" value="Unassembled WGS sequence"/>
</dbReference>
<dbReference type="OrthoDB" id="6900259at2"/>
<dbReference type="AlphaFoldDB" id="A0A5E7UIK8"/>
<gene>
    <name evidence="2" type="ORF">PS918_05335</name>
</gene>
<proteinExistence type="predicted"/>
<dbReference type="EMBL" id="CABVIY010000008">
    <property type="protein sequence ID" value="VVQ11337.1"/>
    <property type="molecule type" value="Genomic_DNA"/>
</dbReference>
<keyword evidence="1" id="KW-0472">Membrane</keyword>
<keyword evidence="1" id="KW-0812">Transmembrane</keyword>
<protein>
    <submittedName>
        <fullName evidence="2">Uncharacterized protein</fullName>
    </submittedName>
</protein>
<name>A0A5E7UIK8_PSEFL</name>
<reference evidence="2 3" key="1">
    <citation type="submission" date="2019-09" db="EMBL/GenBank/DDBJ databases">
        <authorList>
            <person name="Chandra G."/>
            <person name="Truman W A."/>
        </authorList>
    </citation>
    <scope>NUCLEOTIDE SEQUENCE [LARGE SCALE GENOMIC DNA]</scope>
    <source>
        <strain evidence="2">PS918</strain>
    </source>
</reference>
<sequence length="126" mass="13832">MNISFADALSVASGLLVFGDALVVFGVAIYMGYTKGDVLSEHFKNSSSLITVPARIDKGLRGKTRLVYSISSVVTFPRFFLKYGIVSAEDLENFPRDLRRKLVALQWALLTALAGIMTLGLIAMWK</sequence>
<evidence type="ECO:0000313" key="3">
    <source>
        <dbReference type="Proteomes" id="UP000326611"/>
    </source>
</evidence>
<evidence type="ECO:0000313" key="2">
    <source>
        <dbReference type="EMBL" id="VVQ11337.1"/>
    </source>
</evidence>
<organism evidence="2 3">
    <name type="scientific">Pseudomonas fluorescens</name>
    <dbReference type="NCBI Taxonomy" id="294"/>
    <lineage>
        <taxon>Bacteria</taxon>
        <taxon>Pseudomonadati</taxon>
        <taxon>Pseudomonadota</taxon>
        <taxon>Gammaproteobacteria</taxon>
        <taxon>Pseudomonadales</taxon>
        <taxon>Pseudomonadaceae</taxon>
        <taxon>Pseudomonas</taxon>
    </lineage>
</organism>
<feature type="transmembrane region" description="Helical" evidence="1">
    <location>
        <begin position="105"/>
        <end position="125"/>
    </location>
</feature>
<evidence type="ECO:0000256" key="1">
    <source>
        <dbReference type="SAM" id="Phobius"/>
    </source>
</evidence>
<feature type="transmembrane region" description="Helical" evidence="1">
    <location>
        <begin position="66"/>
        <end position="85"/>
    </location>
</feature>
<dbReference type="RefSeq" id="WP_150773196.1">
    <property type="nucleotide sequence ID" value="NZ_CABVIY010000008.1"/>
</dbReference>